<dbReference type="PANTHER" id="PTHR11061:SF30">
    <property type="entry name" value="TRNA (URACIL(54)-C(5))-METHYLTRANSFERASE"/>
    <property type="match status" value="1"/>
</dbReference>
<reference evidence="6 7" key="1">
    <citation type="submission" date="2017-09" db="EMBL/GenBank/DDBJ databases">
        <title>Depth-based differentiation of microbial function through sediment-hosted aquifers and enrichment of novel symbionts in the deep terrestrial subsurface.</title>
        <authorList>
            <person name="Probst A.J."/>
            <person name="Ladd B."/>
            <person name="Jarett J.K."/>
            <person name="Geller-Mcgrath D.E."/>
            <person name="Sieber C.M."/>
            <person name="Emerson J.B."/>
            <person name="Anantharaman K."/>
            <person name="Thomas B.C."/>
            <person name="Malmstrom R."/>
            <person name="Stieglmeier M."/>
            <person name="Klingl A."/>
            <person name="Woyke T."/>
            <person name="Ryan C.M."/>
            <person name="Banfield J.F."/>
        </authorList>
    </citation>
    <scope>NUCLEOTIDE SEQUENCE [LARGE SCALE GENOMIC DNA]</scope>
    <source>
        <strain evidence="6">CG22_combo_CG10-13_8_21_14_all_47_17</strain>
    </source>
</reference>
<dbReference type="Pfam" id="PF05958">
    <property type="entry name" value="tRNA_U5-meth_tr"/>
    <property type="match status" value="1"/>
</dbReference>
<dbReference type="EMBL" id="PCSZ01000056">
    <property type="protein sequence ID" value="PIP60513.1"/>
    <property type="molecule type" value="Genomic_DNA"/>
</dbReference>
<evidence type="ECO:0000256" key="4">
    <source>
        <dbReference type="PROSITE-ProRule" id="PRU01024"/>
    </source>
</evidence>
<comment type="caution">
    <text evidence="6">The sequence shown here is derived from an EMBL/GenBank/DDBJ whole genome shotgun (WGS) entry which is preliminary data.</text>
</comment>
<proteinExistence type="inferred from homology"/>
<name>A0A2H0BS70_9BACT</name>
<evidence type="ECO:0000313" key="6">
    <source>
        <dbReference type="EMBL" id="PIP60513.1"/>
    </source>
</evidence>
<keyword evidence="3 4" id="KW-0949">S-adenosyl-L-methionine</keyword>
<evidence type="ECO:0000256" key="1">
    <source>
        <dbReference type="ARBA" id="ARBA00022603"/>
    </source>
</evidence>
<dbReference type="GO" id="GO:0008173">
    <property type="term" value="F:RNA methyltransferase activity"/>
    <property type="evidence" value="ECO:0007669"/>
    <property type="project" value="InterPro"/>
</dbReference>
<evidence type="ECO:0000256" key="2">
    <source>
        <dbReference type="ARBA" id="ARBA00022679"/>
    </source>
</evidence>
<dbReference type="InterPro" id="IPR029063">
    <property type="entry name" value="SAM-dependent_MTases_sf"/>
</dbReference>
<dbReference type="InterPro" id="IPR002792">
    <property type="entry name" value="TRAM_dom"/>
</dbReference>
<feature type="binding site" evidence="4">
    <location>
        <position position="333"/>
    </location>
    <ligand>
        <name>S-adenosyl-L-methionine</name>
        <dbReference type="ChEBI" id="CHEBI:59789"/>
    </ligand>
</feature>
<dbReference type="PANTHER" id="PTHR11061">
    <property type="entry name" value="RNA M5U METHYLTRANSFERASE"/>
    <property type="match status" value="1"/>
</dbReference>
<feature type="binding site" evidence="4">
    <location>
        <position position="283"/>
    </location>
    <ligand>
        <name>S-adenosyl-L-methionine</name>
        <dbReference type="ChEBI" id="CHEBI:59789"/>
    </ligand>
</feature>
<feature type="binding site" evidence="4">
    <location>
        <position position="378"/>
    </location>
    <ligand>
        <name>S-adenosyl-L-methionine</name>
        <dbReference type="ChEBI" id="CHEBI:59789"/>
    </ligand>
</feature>
<dbReference type="GO" id="GO:0032259">
    <property type="term" value="P:methylation"/>
    <property type="evidence" value="ECO:0007669"/>
    <property type="project" value="UniProtKB-KW"/>
</dbReference>
<accession>A0A2H0BS70</accession>
<dbReference type="AlphaFoldDB" id="A0A2H0BS70"/>
<feature type="domain" description="TRAM" evidence="5">
    <location>
        <begin position="1"/>
        <end position="63"/>
    </location>
</feature>
<dbReference type="Gene3D" id="2.40.50.140">
    <property type="entry name" value="Nucleic acid-binding proteins"/>
    <property type="match status" value="1"/>
</dbReference>
<dbReference type="GO" id="GO:0006396">
    <property type="term" value="P:RNA processing"/>
    <property type="evidence" value="ECO:0007669"/>
    <property type="project" value="InterPro"/>
</dbReference>
<dbReference type="Gene3D" id="3.40.50.150">
    <property type="entry name" value="Vaccinia Virus protein VP39"/>
    <property type="match status" value="1"/>
</dbReference>
<evidence type="ECO:0000256" key="3">
    <source>
        <dbReference type="ARBA" id="ARBA00022691"/>
    </source>
</evidence>
<dbReference type="InterPro" id="IPR010280">
    <property type="entry name" value="U5_MeTrfase_fam"/>
</dbReference>
<dbReference type="CDD" id="cd02440">
    <property type="entry name" value="AdoMet_MTases"/>
    <property type="match status" value="1"/>
</dbReference>
<protein>
    <submittedName>
        <fullName evidence="6">23S rRNA (Uracil(1939)-C(5))-methyltransferase RlmD</fullName>
    </submittedName>
</protein>
<evidence type="ECO:0000313" key="7">
    <source>
        <dbReference type="Proteomes" id="UP000231581"/>
    </source>
</evidence>
<keyword evidence="1 4" id="KW-0489">Methyltransferase</keyword>
<dbReference type="Gene3D" id="2.40.50.1070">
    <property type="match status" value="1"/>
</dbReference>
<dbReference type="NCBIfam" id="TIGR00479">
    <property type="entry name" value="rumA"/>
    <property type="match status" value="1"/>
</dbReference>
<feature type="active site" description="Nucleophile" evidence="4">
    <location>
        <position position="405"/>
    </location>
</feature>
<sequence>MKYGDEIIGTIQDIDDKGRGFFITETDTGAKRTIVIPFTSVGDLVRATVRKRERGHTLAEIVSIEEPAPTRVETPCPHAGICGGCLWQHMAYDAQLELKRDMINRAFEHAHHEERIDAVMPCPNVFYYRNRMDYVISWRGEVGMKAYGYWNRYLDLKTCLLLDKETPNILAEVRTLITDLKIQPWDPKSADGNFHYCVIRLGKNTGERMIMLLFHSLSALEASTIEEIKKRLSPLCTTLCLGENPEDNDVSRAKTIQHLSGNELLKENINGLTYSIHANSFFQTNSVMAAELQKTVLDFCGNIEGKKVLDLYCGLGFFGIAAAKKRAQVYGHELDADAIELAQKNAEANDVATLCRWGAGEVEKLDWKTENPDVVIVDPPRAGLHPKALQTLMKNAPHKIVYVSCNYRRLAEELKVFKTDYKVETIRALDLFPQTPHVEVVARLTHI</sequence>
<feature type="binding site" evidence="4">
    <location>
        <position position="312"/>
    </location>
    <ligand>
        <name>S-adenosyl-L-methionine</name>
        <dbReference type="ChEBI" id="CHEBI:59789"/>
    </ligand>
</feature>
<evidence type="ECO:0000259" key="5">
    <source>
        <dbReference type="PROSITE" id="PS50926"/>
    </source>
</evidence>
<keyword evidence="2 4" id="KW-0808">Transferase</keyword>
<dbReference type="SUPFAM" id="SSF53335">
    <property type="entry name" value="S-adenosyl-L-methionine-dependent methyltransferases"/>
    <property type="match status" value="1"/>
</dbReference>
<dbReference type="PROSITE" id="PS50926">
    <property type="entry name" value="TRAM"/>
    <property type="match status" value="1"/>
</dbReference>
<dbReference type="InterPro" id="IPR012340">
    <property type="entry name" value="NA-bd_OB-fold"/>
</dbReference>
<dbReference type="InterPro" id="IPR030391">
    <property type="entry name" value="MeTrfase_TrmA_CS"/>
</dbReference>
<dbReference type="PROSITE" id="PS51687">
    <property type="entry name" value="SAM_MT_RNA_M5U"/>
    <property type="match status" value="1"/>
</dbReference>
<dbReference type="Proteomes" id="UP000231581">
    <property type="component" value="Unassembled WGS sequence"/>
</dbReference>
<comment type="similarity">
    <text evidence="4">Belongs to the class I-like SAM-binding methyltransferase superfamily. RNA M5U methyltransferase family.</text>
</comment>
<gene>
    <name evidence="6" type="ORF">COX00_02805</name>
</gene>
<organism evidence="6 7">
    <name type="scientific">Candidatus Uhrbacteria bacterium CG22_combo_CG10-13_8_21_14_all_47_17</name>
    <dbReference type="NCBI Taxonomy" id="1975041"/>
    <lineage>
        <taxon>Bacteria</taxon>
        <taxon>Candidatus Uhriibacteriota</taxon>
    </lineage>
</organism>
<dbReference type="PROSITE" id="PS01231">
    <property type="entry name" value="TRMA_2"/>
    <property type="match status" value="1"/>
</dbReference>